<protein>
    <submittedName>
        <fullName evidence="2">Sugar phosphate isomerase/epimerase family protein</fullName>
    </submittedName>
</protein>
<dbReference type="GO" id="GO:0016853">
    <property type="term" value="F:isomerase activity"/>
    <property type="evidence" value="ECO:0007669"/>
    <property type="project" value="UniProtKB-KW"/>
</dbReference>
<evidence type="ECO:0000313" key="3">
    <source>
        <dbReference type="Proteomes" id="UP001595755"/>
    </source>
</evidence>
<dbReference type="PANTHER" id="PTHR12110">
    <property type="entry name" value="HYDROXYPYRUVATE ISOMERASE"/>
    <property type="match status" value="1"/>
</dbReference>
<evidence type="ECO:0000259" key="1">
    <source>
        <dbReference type="Pfam" id="PF01261"/>
    </source>
</evidence>
<dbReference type="SUPFAM" id="SSF51658">
    <property type="entry name" value="Xylose isomerase-like"/>
    <property type="match status" value="1"/>
</dbReference>
<dbReference type="Gene3D" id="3.20.20.150">
    <property type="entry name" value="Divalent-metal-dependent TIM barrel enzymes"/>
    <property type="match status" value="1"/>
</dbReference>
<dbReference type="EMBL" id="JBHSED010000017">
    <property type="protein sequence ID" value="MFC4303982.1"/>
    <property type="molecule type" value="Genomic_DNA"/>
</dbReference>
<dbReference type="PANTHER" id="PTHR12110:SF53">
    <property type="entry name" value="BLR5974 PROTEIN"/>
    <property type="match status" value="1"/>
</dbReference>
<organism evidence="2 3">
    <name type="scientific">Cohnella boryungensis</name>
    <dbReference type="NCBI Taxonomy" id="768479"/>
    <lineage>
        <taxon>Bacteria</taxon>
        <taxon>Bacillati</taxon>
        <taxon>Bacillota</taxon>
        <taxon>Bacilli</taxon>
        <taxon>Bacillales</taxon>
        <taxon>Paenibacillaceae</taxon>
        <taxon>Cohnella</taxon>
    </lineage>
</organism>
<evidence type="ECO:0000313" key="2">
    <source>
        <dbReference type="EMBL" id="MFC4303982.1"/>
    </source>
</evidence>
<gene>
    <name evidence="2" type="ORF">ACFO1S_11085</name>
</gene>
<comment type="caution">
    <text evidence="2">The sequence shown here is derived from an EMBL/GenBank/DDBJ whole genome shotgun (WGS) entry which is preliminary data.</text>
</comment>
<dbReference type="Pfam" id="PF01261">
    <property type="entry name" value="AP_endonuc_2"/>
    <property type="match status" value="1"/>
</dbReference>
<name>A0ABV8S9B6_9BACL</name>
<keyword evidence="3" id="KW-1185">Reference proteome</keyword>
<dbReference type="InterPro" id="IPR036237">
    <property type="entry name" value="Xyl_isomerase-like_sf"/>
</dbReference>
<dbReference type="Proteomes" id="UP001595755">
    <property type="component" value="Unassembled WGS sequence"/>
</dbReference>
<sequence>MSYLSLSTWSLHRLLGPLRWTIWDAERRQHLTREEEQPLVHTLLELPAEAARRGYRAIEVCHFHFPATDEDYLRELGRSFEAAGVAFDTLLLDYGDLTAGDEHRRQADIRLLREWIGIAALSGARQIRLIAGEASPDDDRALRDSAEALVELSAYAASLGVAVVTENFKTLTATGEGCLKLLDYAAGSIRMITDFGNFRGEAKYSEIAATTPYSVSIHAKPSYDEHGWPDETEFKRCLEAVRSTGYNGAYVLIYDGPGDMWEGLERVKRLVQPSIE</sequence>
<dbReference type="InterPro" id="IPR013022">
    <property type="entry name" value="Xyl_isomerase-like_TIM-brl"/>
</dbReference>
<feature type="domain" description="Xylose isomerase-like TIM barrel" evidence="1">
    <location>
        <begin position="48"/>
        <end position="255"/>
    </location>
</feature>
<keyword evidence="2" id="KW-0413">Isomerase</keyword>
<reference evidence="3" key="1">
    <citation type="journal article" date="2019" name="Int. J. Syst. Evol. Microbiol.">
        <title>The Global Catalogue of Microorganisms (GCM) 10K type strain sequencing project: providing services to taxonomists for standard genome sequencing and annotation.</title>
        <authorList>
            <consortium name="The Broad Institute Genomics Platform"/>
            <consortium name="The Broad Institute Genome Sequencing Center for Infectious Disease"/>
            <person name="Wu L."/>
            <person name="Ma J."/>
        </authorList>
    </citation>
    <scope>NUCLEOTIDE SEQUENCE [LARGE SCALE GENOMIC DNA]</scope>
    <source>
        <strain evidence="3">CGMCC 4.1641</strain>
    </source>
</reference>
<dbReference type="InterPro" id="IPR050312">
    <property type="entry name" value="IolE/XylAMocC-like"/>
</dbReference>
<proteinExistence type="predicted"/>
<accession>A0ABV8S9B6</accession>
<dbReference type="RefSeq" id="WP_204605796.1">
    <property type="nucleotide sequence ID" value="NZ_JBHSED010000017.1"/>
</dbReference>